<evidence type="ECO:0000256" key="1">
    <source>
        <dbReference type="SAM" id="MobiDB-lite"/>
    </source>
</evidence>
<accession>A0ABV7PDP6</accession>
<evidence type="ECO:0000313" key="3">
    <source>
        <dbReference type="Proteomes" id="UP001595645"/>
    </source>
</evidence>
<protein>
    <submittedName>
        <fullName evidence="2">Uncharacterized protein</fullName>
    </submittedName>
</protein>
<feature type="compositionally biased region" description="Basic and acidic residues" evidence="1">
    <location>
        <begin position="25"/>
        <end position="40"/>
    </location>
</feature>
<evidence type="ECO:0000313" key="2">
    <source>
        <dbReference type="EMBL" id="MFC3456328.1"/>
    </source>
</evidence>
<dbReference type="EMBL" id="JBHRWK010000160">
    <property type="protein sequence ID" value="MFC3456328.1"/>
    <property type="molecule type" value="Genomic_DNA"/>
</dbReference>
<feature type="region of interest" description="Disordered" evidence="1">
    <location>
        <begin position="1"/>
        <end position="40"/>
    </location>
</feature>
<organism evidence="2 3">
    <name type="scientific">Amycolatopsis speibonae</name>
    <dbReference type="NCBI Taxonomy" id="1450224"/>
    <lineage>
        <taxon>Bacteria</taxon>
        <taxon>Bacillati</taxon>
        <taxon>Actinomycetota</taxon>
        <taxon>Actinomycetes</taxon>
        <taxon>Pseudonocardiales</taxon>
        <taxon>Pseudonocardiaceae</taxon>
        <taxon>Amycolatopsis</taxon>
    </lineage>
</organism>
<dbReference type="Proteomes" id="UP001595645">
    <property type="component" value="Unassembled WGS sequence"/>
</dbReference>
<proteinExistence type="predicted"/>
<keyword evidence="3" id="KW-1185">Reference proteome</keyword>
<dbReference type="RefSeq" id="WP_378247582.1">
    <property type="nucleotide sequence ID" value="NZ_JBHRWK010000160.1"/>
</dbReference>
<sequence>MTGQAGRADEAELHAARPADLVDLAAEHDTTVETRTDIVS</sequence>
<comment type="caution">
    <text evidence="2">The sequence shown here is derived from an EMBL/GenBank/DDBJ whole genome shotgun (WGS) entry which is preliminary data.</text>
</comment>
<reference evidence="3" key="1">
    <citation type="journal article" date="2019" name="Int. J. Syst. Evol. Microbiol.">
        <title>The Global Catalogue of Microorganisms (GCM) 10K type strain sequencing project: providing services to taxonomists for standard genome sequencing and annotation.</title>
        <authorList>
            <consortium name="The Broad Institute Genomics Platform"/>
            <consortium name="The Broad Institute Genome Sequencing Center for Infectious Disease"/>
            <person name="Wu L."/>
            <person name="Ma J."/>
        </authorList>
    </citation>
    <scope>NUCLEOTIDE SEQUENCE [LARGE SCALE GENOMIC DNA]</scope>
    <source>
        <strain evidence="3">CGMCC 4.7676</strain>
    </source>
</reference>
<feature type="compositionally biased region" description="Basic and acidic residues" evidence="1">
    <location>
        <begin position="7"/>
        <end position="17"/>
    </location>
</feature>
<gene>
    <name evidence="2" type="ORF">ACFOSH_43500</name>
</gene>
<name>A0ABV7PDP6_9PSEU</name>